<keyword evidence="2" id="KW-1185">Reference proteome</keyword>
<comment type="caution">
    <text evidence="1">The sequence shown here is derived from an EMBL/GenBank/DDBJ whole genome shotgun (WGS) entry which is preliminary data.</text>
</comment>
<proteinExistence type="predicted"/>
<dbReference type="PANTHER" id="PTHR18901">
    <property type="entry name" value="2-DEOXYGLUCOSE-6-PHOSPHATE PHOSPHATASE 2"/>
    <property type="match status" value="1"/>
</dbReference>
<dbReference type="InterPro" id="IPR041492">
    <property type="entry name" value="HAD_2"/>
</dbReference>
<dbReference type="InterPro" id="IPR006439">
    <property type="entry name" value="HAD-SF_hydro_IA"/>
</dbReference>
<reference evidence="1 2" key="1">
    <citation type="submission" date="2019-12" db="EMBL/GenBank/DDBJ databases">
        <authorList>
            <person name="Yang R."/>
        </authorList>
    </citation>
    <scope>NUCLEOTIDE SEQUENCE [LARGE SCALE GENOMIC DNA]</scope>
    <source>
        <strain evidence="1 2">DONG20-135</strain>
    </source>
</reference>
<reference evidence="1 2" key="2">
    <citation type="submission" date="2020-01" db="EMBL/GenBank/DDBJ databases">
        <title>Clostridiaceae sp. nov. isolated from the gut of human by culturomics.</title>
        <authorList>
            <person name="Chang Y."/>
        </authorList>
    </citation>
    <scope>NUCLEOTIDE SEQUENCE [LARGE SCALE GENOMIC DNA]</scope>
    <source>
        <strain evidence="1 2">DONG20-135</strain>
    </source>
</reference>
<dbReference type="GO" id="GO:0016787">
    <property type="term" value="F:hydrolase activity"/>
    <property type="evidence" value="ECO:0007669"/>
    <property type="project" value="UniProtKB-KW"/>
</dbReference>
<organism evidence="1 2">
    <name type="scientific">Copranaerobaculum intestinale</name>
    <dbReference type="NCBI Taxonomy" id="2692629"/>
    <lineage>
        <taxon>Bacteria</taxon>
        <taxon>Bacillati</taxon>
        <taxon>Bacillota</taxon>
        <taxon>Erysipelotrichia</taxon>
        <taxon>Erysipelotrichales</taxon>
        <taxon>Erysipelotrichaceae</taxon>
        <taxon>Copranaerobaculum</taxon>
    </lineage>
</organism>
<dbReference type="Proteomes" id="UP000434036">
    <property type="component" value="Unassembled WGS sequence"/>
</dbReference>
<dbReference type="Gene3D" id="1.10.150.240">
    <property type="entry name" value="Putative phosphatase, domain 2"/>
    <property type="match status" value="1"/>
</dbReference>
<dbReference type="RefSeq" id="WP_160624184.1">
    <property type="nucleotide sequence ID" value="NZ_WUUQ01000001.1"/>
</dbReference>
<dbReference type="InterPro" id="IPR023214">
    <property type="entry name" value="HAD_sf"/>
</dbReference>
<dbReference type="EMBL" id="WUUQ01000001">
    <property type="protein sequence ID" value="MXQ72701.1"/>
    <property type="molecule type" value="Genomic_DNA"/>
</dbReference>
<sequence>MDGVLADTEKLYLEALKQYLASLNHTVSIQELTRYLGMSMHDICRQLKQDYHIHETLSEIRAHQLVYYDRLFYGEGNVKPMPGLLELINVFKQHDIQMAVVSSSSLFGIKETLRMIGMENTFDLILSTAAVERGKPFPDVYLLALEQMNQIAEEVLVIEDSTSGIQAAKQAHTIVIGYKGSEIQQDTSLADYEVASYHELLTYLQS</sequence>
<gene>
    <name evidence="1" type="ORF">GSF08_01915</name>
</gene>
<keyword evidence="1" id="KW-0378">Hydrolase</keyword>
<dbReference type="NCBIfam" id="TIGR01509">
    <property type="entry name" value="HAD-SF-IA-v3"/>
    <property type="match status" value="1"/>
</dbReference>
<dbReference type="InterPro" id="IPR023198">
    <property type="entry name" value="PGP-like_dom2"/>
</dbReference>
<accession>A0A6N8U483</accession>
<evidence type="ECO:0000313" key="1">
    <source>
        <dbReference type="EMBL" id="MXQ72701.1"/>
    </source>
</evidence>
<dbReference type="SUPFAM" id="SSF56784">
    <property type="entry name" value="HAD-like"/>
    <property type="match status" value="1"/>
</dbReference>
<evidence type="ECO:0000313" key="2">
    <source>
        <dbReference type="Proteomes" id="UP000434036"/>
    </source>
</evidence>
<name>A0A6N8U483_9FIRM</name>
<dbReference type="InterPro" id="IPR036412">
    <property type="entry name" value="HAD-like_sf"/>
</dbReference>
<dbReference type="Gene3D" id="3.40.50.1000">
    <property type="entry name" value="HAD superfamily/HAD-like"/>
    <property type="match status" value="1"/>
</dbReference>
<protein>
    <submittedName>
        <fullName evidence="1">HAD-IA family hydrolase</fullName>
    </submittedName>
</protein>
<dbReference type="AlphaFoldDB" id="A0A6N8U483"/>
<dbReference type="PANTHER" id="PTHR18901:SF38">
    <property type="entry name" value="PSEUDOURIDINE-5'-PHOSPHATASE"/>
    <property type="match status" value="1"/>
</dbReference>
<dbReference type="Pfam" id="PF13419">
    <property type="entry name" value="HAD_2"/>
    <property type="match status" value="1"/>
</dbReference>